<evidence type="ECO:0000313" key="4">
    <source>
        <dbReference type="Proteomes" id="UP000283522"/>
    </source>
</evidence>
<proteinExistence type="predicted"/>
<evidence type="ECO:0000259" key="2">
    <source>
        <dbReference type="SMART" id="SM01204"/>
    </source>
</evidence>
<dbReference type="RefSeq" id="WP_119475664.1">
    <property type="nucleotide sequence ID" value="NZ_QXML01000001.1"/>
</dbReference>
<gene>
    <name evidence="3" type="ORF">D0X99_00345</name>
</gene>
<keyword evidence="4" id="KW-1185">Reference proteome</keyword>
<dbReference type="SMART" id="SM01204">
    <property type="entry name" value="FIST_C"/>
    <property type="match status" value="1"/>
</dbReference>
<feature type="domain" description="FIST" evidence="1">
    <location>
        <begin position="27"/>
        <end position="223"/>
    </location>
</feature>
<feature type="domain" description="FIST C-domain" evidence="2">
    <location>
        <begin position="224"/>
        <end position="363"/>
    </location>
</feature>
<organism evidence="3 4">
    <name type="scientific">Algoriphagus lacus</name>
    <dbReference type="NCBI Taxonomy" id="2056311"/>
    <lineage>
        <taxon>Bacteria</taxon>
        <taxon>Pseudomonadati</taxon>
        <taxon>Bacteroidota</taxon>
        <taxon>Cytophagia</taxon>
        <taxon>Cytophagales</taxon>
        <taxon>Cyclobacteriaceae</taxon>
        <taxon>Algoriphagus</taxon>
    </lineage>
</organism>
<dbReference type="EMBL" id="QXML01000001">
    <property type="protein sequence ID" value="RIW18186.1"/>
    <property type="molecule type" value="Genomic_DNA"/>
</dbReference>
<reference evidence="3 4" key="1">
    <citation type="submission" date="2018-09" db="EMBL/GenBank/DDBJ databases">
        <authorList>
            <person name="Wang X."/>
            <person name="Du Z."/>
        </authorList>
    </citation>
    <scope>NUCLEOTIDE SEQUENCE [LARGE SCALE GENOMIC DNA]</scope>
    <source>
        <strain evidence="3 4">N3</strain>
    </source>
</reference>
<dbReference type="PANTHER" id="PTHR40252:SF2">
    <property type="entry name" value="BLR0328 PROTEIN"/>
    <property type="match status" value="1"/>
</dbReference>
<evidence type="ECO:0008006" key="5">
    <source>
        <dbReference type="Google" id="ProtNLM"/>
    </source>
</evidence>
<dbReference type="SMART" id="SM00897">
    <property type="entry name" value="FIST"/>
    <property type="match status" value="1"/>
</dbReference>
<dbReference type="InterPro" id="IPR013702">
    <property type="entry name" value="FIST_domain_N"/>
</dbReference>
<dbReference type="PANTHER" id="PTHR40252">
    <property type="entry name" value="BLR0328 PROTEIN"/>
    <property type="match status" value="1"/>
</dbReference>
<evidence type="ECO:0000313" key="3">
    <source>
        <dbReference type="EMBL" id="RIW18186.1"/>
    </source>
</evidence>
<sequence>MKAKSIKGTSPAEIKTGLDKCMQDGFKPTLAFVFMSIKQDIDSVRQVLMEHHIQIFGATTGGEFIDGDIGAGSIAILLVDMNPAHFRVLLQDYRDKDTQEVAREIATLAKKTFENPSIIISVSADVRGESGPAMEDPVVKSIESVTGKNIILWGGRAGDDFDFHETVVFNHEFSTKRGILLLVLDGDKVLVRGEAASGQKAMGTERVVTKVVGKWVYEIDHQPAAEIVLKFLGLHLTPEEAQTYYPKEAIVFSVARDQGDPVLRGLGVFDWNNKSFLPLGDIHEGDRIRLTIAPDFEVIEEVRQKAEKIKQEELPEVDALLMFSCIGRLGQFGPLVGEEIDGVRNVFNVPMAGFFTYGEFGRTTNGNNEFHANTCCWVALKEK</sequence>
<evidence type="ECO:0000259" key="1">
    <source>
        <dbReference type="SMART" id="SM00897"/>
    </source>
</evidence>
<name>A0A418PVV9_9BACT</name>
<dbReference type="OrthoDB" id="9770435at2"/>
<dbReference type="Proteomes" id="UP000283522">
    <property type="component" value="Unassembled WGS sequence"/>
</dbReference>
<accession>A0A418PVV9</accession>
<dbReference type="Pfam" id="PF10442">
    <property type="entry name" value="FIST_C"/>
    <property type="match status" value="1"/>
</dbReference>
<protein>
    <recommendedName>
        <fullName evidence="5">Histidine kinase</fullName>
    </recommendedName>
</protein>
<dbReference type="Pfam" id="PF08495">
    <property type="entry name" value="FIST"/>
    <property type="match status" value="1"/>
</dbReference>
<dbReference type="InterPro" id="IPR019494">
    <property type="entry name" value="FIST_C"/>
</dbReference>
<dbReference type="AlphaFoldDB" id="A0A418PVV9"/>
<comment type="caution">
    <text evidence="3">The sequence shown here is derived from an EMBL/GenBank/DDBJ whole genome shotgun (WGS) entry which is preliminary data.</text>
</comment>